<keyword evidence="1" id="KW-0812">Transmembrane</keyword>
<dbReference type="Proteomes" id="UP001301731">
    <property type="component" value="Chromosome"/>
</dbReference>
<feature type="transmembrane region" description="Helical" evidence="1">
    <location>
        <begin position="84"/>
        <end position="107"/>
    </location>
</feature>
<dbReference type="RefSeq" id="WP_318109414.1">
    <property type="nucleotide sequence ID" value="NZ_CP137573.1"/>
</dbReference>
<organism evidence="2 3">
    <name type="scientific">Streptomyces solicathayae</name>
    <dbReference type="NCBI Taxonomy" id="3081768"/>
    <lineage>
        <taxon>Bacteria</taxon>
        <taxon>Bacillati</taxon>
        <taxon>Actinomycetota</taxon>
        <taxon>Actinomycetes</taxon>
        <taxon>Kitasatosporales</taxon>
        <taxon>Streptomycetaceae</taxon>
        <taxon>Streptomyces</taxon>
    </lineage>
</organism>
<keyword evidence="3" id="KW-1185">Reference proteome</keyword>
<reference evidence="2 3" key="1">
    <citation type="submission" date="2023-10" db="EMBL/GenBank/DDBJ databases">
        <title>The genome sequence of Streptomyces sp. HUAS YS2.</title>
        <authorList>
            <person name="Mo P."/>
        </authorList>
    </citation>
    <scope>NUCLEOTIDE SEQUENCE [LARGE SCALE GENOMIC DNA]</scope>
    <source>
        <strain evidence="2 3">HUAS YS2</strain>
    </source>
</reference>
<feature type="transmembrane region" description="Helical" evidence="1">
    <location>
        <begin position="21"/>
        <end position="46"/>
    </location>
</feature>
<proteinExistence type="predicted"/>
<accession>A0ABZ0M3Q3</accession>
<evidence type="ECO:0000313" key="2">
    <source>
        <dbReference type="EMBL" id="WOX26408.1"/>
    </source>
</evidence>
<keyword evidence="1" id="KW-0472">Membrane</keyword>
<keyword evidence="1" id="KW-1133">Transmembrane helix</keyword>
<protein>
    <submittedName>
        <fullName evidence="2">Lysine transporter LysE</fullName>
    </submittedName>
</protein>
<evidence type="ECO:0000256" key="1">
    <source>
        <dbReference type="SAM" id="Phobius"/>
    </source>
</evidence>
<dbReference type="EMBL" id="CP137573">
    <property type="protein sequence ID" value="WOX26408.1"/>
    <property type="molecule type" value="Genomic_DNA"/>
</dbReference>
<evidence type="ECO:0000313" key="3">
    <source>
        <dbReference type="Proteomes" id="UP001301731"/>
    </source>
</evidence>
<sequence length="112" mass="11905">MGARRTAKRAGKWPAEQVGEFLAEAILNVVACVLLGSLILITYLSWTWSPRLTVAGFGLFGLLLAHGAWRTFRAPAKSLGCRRTAAVTTAIFTAVAATAFFLLAFAADCGCL</sequence>
<gene>
    <name evidence="2" type="ORF">R2D22_35555</name>
</gene>
<feature type="transmembrane region" description="Helical" evidence="1">
    <location>
        <begin position="52"/>
        <end position="72"/>
    </location>
</feature>
<name>A0ABZ0M3Q3_9ACTN</name>